<accession>A0ABP9SEY6</accession>
<sequence length="91" mass="10039">MGLGFGARDRQWEGAGKFFRWSAGPTLPVTHLSERVPRQATIHQAQGSLSISAAQNDGLPDDILSTRCLVLDFNNTFRQSAYLKYAENSPT</sequence>
<dbReference type="EMBL" id="BAABKK010000012">
    <property type="protein sequence ID" value="GAA5194347.1"/>
    <property type="molecule type" value="Genomic_DNA"/>
</dbReference>
<name>A0ABP9SEY6_9MICC</name>
<dbReference type="Proteomes" id="UP001500200">
    <property type="component" value="Unassembled WGS sequence"/>
</dbReference>
<evidence type="ECO:0000313" key="1">
    <source>
        <dbReference type="EMBL" id="GAA5194347.1"/>
    </source>
</evidence>
<gene>
    <name evidence="1" type="ORF">GCM10023346_21590</name>
</gene>
<protein>
    <submittedName>
        <fullName evidence="1">Uncharacterized protein</fullName>
    </submittedName>
</protein>
<organism evidence="1 2">
    <name type="scientific">Arthrobacter gyeryongensis</name>
    <dbReference type="NCBI Taxonomy" id="1650592"/>
    <lineage>
        <taxon>Bacteria</taxon>
        <taxon>Bacillati</taxon>
        <taxon>Actinomycetota</taxon>
        <taxon>Actinomycetes</taxon>
        <taxon>Micrococcales</taxon>
        <taxon>Micrococcaceae</taxon>
        <taxon>Arthrobacter</taxon>
    </lineage>
</organism>
<proteinExistence type="predicted"/>
<keyword evidence="2" id="KW-1185">Reference proteome</keyword>
<reference evidence="2" key="1">
    <citation type="journal article" date="2019" name="Int. J. Syst. Evol. Microbiol.">
        <title>The Global Catalogue of Microorganisms (GCM) 10K type strain sequencing project: providing services to taxonomists for standard genome sequencing and annotation.</title>
        <authorList>
            <consortium name="The Broad Institute Genomics Platform"/>
            <consortium name="The Broad Institute Genome Sequencing Center for Infectious Disease"/>
            <person name="Wu L."/>
            <person name="Ma J."/>
        </authorList>
    </citation>
    <scope>NUCLEOTIDE SEQUENCE [LARGE SCALE GENOMIC DNA]</scope>
    <source>
        <strain evidence="2">JCM 18514</strain>
    </source>
</reference>
<comment type="caution">
    <text evidence="1">The sequence shown here is derived from an EMBL/GenBank/DDBJ whole genome shotgun (WGS) entry which is preliminary data.</text>
</comment>
<evidence type="ECO:0000313" key="2">
    <source>
        <dbReference type="Proteomes" id="UP001500200"/>
    </source>
</evidence>